<dbReference type="InterPro" id="IPR011256">
    <property type="entry name" value="Reg_factor_effector_dom_sf"/>
</dbReference>
<protein>
    <submittedName>
        <fullName evidence="2">Heme-binding protein 2</fullName>
    </submittedName>
</protein>
<comment type="similarity">
    <text evidence="1">Belongs to the HEBP family.</text>
</comment>
<dbReference type="Proteomes" id="UP001626550">
    <property type="component" value="Unassembled WGS sequence"/>
</dbReference>
<dbReference type="InterPro" id="IPR006917">
    <property type="entry name" value="SOUL_heme-bd"/>
</dbReference>
<dbReference type="Gene3D" id="3.20.80.10">
    <property type="entry name" value="Regulatory factor, effector binding domain"/>
    <property type="match status" value="1"/>
</dbReference>
<gene>
    <name evidence="2" type="primary">HEBP2_1</name>
    <name evidence="2" type="ORF">Ciccas_004242</name>
</gene>
<accession>A0ABD2QC20</accession>
<reference evidence="2 3" key="1">
    <citation type="submission" date="2024-11" db="EMBL/GenBank/DDBJ databases">
        <title>Adaptive evolution of stress response genes in parasites aligns with host niche diversity.</title>
        <authorList>
            <person name="Hahn C."/>
            <person name="Resl P."/>
        </authorList>
    </citation>
    <scope>NUCLEOTIDE SEQUENCE [LARGE SCALE GENOMIC DNA]</scope>
    <source>
        <strain evidence="2">EGGRZ-B1_66</strain>
        <tissue evidence="2">Body</tissue>
    </source>
</reference>
<dbReference type="PANTHER" id="PTHR11220:SF1">
    <property type="entry name" value="HEME-BINDING PROTEIN 2"/>
    <property type="match status" value="1"/>
</dbReference>
<dbReference type="SUPFAM" id="SSF55136">
    <property type="entry name" value="Probable bacterial effector-binding domain"/>
    <property type="match status" value="1"/>
</dbReference>
<evidence type="ECO:0000313" key="3">
    <source>
        <dbReference type="Proteomes" id="UP001626550"/>
    </source>
</evidence>
<dbReference type="EMBL" id="JBJKFK010000429">
    <property type="protein sequence ID" value="KAL3317108.1"/>
    <property type="molecule type" value="Genomic_DNA"/>
</dbReference>
<evidence type="ECO:0000256" key="1">
    <source>
        <dbReference type="ARBA" id="ARBA00009817"/>
    </source>
</evidence>
<dbReference type="Pfam" id="PF04832">
    <property type="entry name" value="SOUL"/>
    <property type="match status" value="1"/>
</dbReference>
<keyword evidence="3" id="KW-1185">Reference proteome</keyword>
<organism evidence="2 3">
    <name type="scientific">Cichlidogyrus casuarinus</name>
    <dbReference type="NCBI Taxonomy" id="1844966"/>
    <lineage>
        <taxon>Eukaryota</taxon>
        <taxon>Metazoa</taxon>
        <taxon>Spiralia</taxon>
        <taxon>Lophotrochozoa</taxon>
        <taxon>Platyhelminthes</taxon>
        <taxon>Monogenea</taxon>
        <taxon>Monopisthocotylea</taxon>
        <taxon>Dactylogyridea</taxon>
        <taxon>Ancyrocephalidae</taxon>
        <taxon>Cichlidogyrus</taxon>
    </lineage>
</organism>
<name>A0ABD2QC20_9PLAT</name>
<dbReference type="AlphaFoldDB" id="A0ABD2QC20"/>
<dbReference type="PANTHER" id="PTHR11220">
    <property type="entry name" value="HEME-BINDING PROTEIN-RELATED"/>
    <property type="match status" value="1"/>
</dbReference>
<proteinExistence type="inferred from homology"/>
<evidence type="ECO:0000313" key="2">
    <source>
        <dbReference type="EMBL" id="KAL3317108.1"/>
    </source>
</evidence>
<sequence>MDDVSSAGFWKNYRYITGSNAENRTIAMTTPVAVDILPDAKQPLMKLFRFSFFVDPKQFPKGPPKPNDKAVYIRQEPERYWYAHKYGGFSNDRIFKEEARVFQFQLNSLGLKIDPEGIRFAGYDAPFKVFNRRNEVLFPAILNKNSTSAQHEDKH</sequence>
<comment type="caution">
    <text evidence="2">The sequence shown here is derived from an EMBL/GenBank/DDBJ whole genome shotgun (WGS) entry which is preliminary data.</text>
</comment>